<feature type="transmembrane region" description="Helical" evidence="1">
    <location>
        <begin position="152"/>
        <end position="169"/>
    </location>
</feature>
<feature type="transmembrane region" description="Helical" evidence="1">
    <location>
        <begin position="12"/>
        <end position="31"/>
    </location>
</feature>
<dbReference type="PANTHER" id="PTHR23028:SF53">
    <property type="entry name" value="ACYL_TRANSF_3 DOMAIN-CONTAINING PROTEIN"/>
    <property type="match status" value="1"/>
</dbReference>
<reference evidence="3 4" key="1">
    <citation type="journal article" date="2019" name="Environ. Microbiol.">
        <title>Species interactions and distinct microbial communities in high Arctic permafrost affected cryosols are associated with the CH4 and CO2 gas fluxes.</title>
        <authorList>
            <person name="Altshuler I."/>
            <person name="Hamel J."/>
            <person name="Turney S."/>
            <person name="Magnuson E."/>
            <person name="Levesque R."/>
            <person name="Greer C."/>
            <person name="Whyte L.G."/>
        </authorList>
    </citation>
    <scope>NUCLEOTIDE SEQUENCE [LARGE SCALE GENOMIC DNA]</scope>
    <source>
        <strain evidence="3 4">S9.2P</strain>
    </source>
</reference>
<feature type="transmembrane region" description="Helical" evidence="1">
    <location>
        <begin position="272"/>
        <end position="291"/>
    </location>
</feature>
<feature type="transmembrane region" description="Helical" evidence="1">
    <location>
        <begin position="235"/>
        <end position="252"/>
    </location>
</feature>
<dbReference type="GO" id="GO:0016747">
    <property type="term" value="F:acyltransferase activity, transferring groups other than amino-acyl groups"/>
    <property type="evidence" value="ECO:0007669"/>
    <property type="project" value="InterPro"/>
</dbReference>
<comment type="caution">
    <text evidence="3">The sequence shown here is derived from an EMBL/GenBank/DDBJ whole genome shotgun (WGS) entry which is preliminary data.</text>
</comment>
<dbReference type="OrthoDB" id="9796461at2"/>
<evidence type="ECO:0000259" key="2">
    <source>
        <dbReference type="Pfam" id="PF01757"/>
    </source>
</evidence>
<dbReference type="GO" id="GO:0000271">
    <property type="term" value="P:polysaccharide biosynthetic process"/>
    <property type="evidence" value="ECO:0007669"/>
    <property type="project" value="TreeGrafter"/>
</dbReference>
<keyword evidence="1" id="KW-1133">Transmembrane helix</keyword>
<keyword evidence="1" id="KW-0812">Transmembrane</keyword>
<dbReference type="AlphaFoldDB" id="A0A502GB54"/>
<dbReference type="PANTHER" id="PTHR23028">
    <property type="entry name" value="ACETYLTRANSFERASE"/>
    <property type="match status" value="1"/>
</dbReference>
<evidence type="ECO:0000313" key="4">
    <source>
        <dbReference type="Proteomes" id="UP000317646"/>
    </source>
</evidence>
<feature type="transmembrane region" description="Helical" evidence="1">
    <location>
        <begin position="181"/>
        <end position="198"/>
    </location>
</feature>
<dbReference type="EMBL" id="RCYZ01000014">
    <property type="protein sequence ID" value="TPG58941.1"/>
    <property type="molecule type" value="Genomic_DNA"/>
</dbReference>
<keyword evidence="1" id="KW-0472">Membrane</keyword>
<sequence>MAQSLRKGSNKLVALEGIRGAAAVYVVIHHMLGSTMLKDVAPALLRAPFRFGQEAVIIFFLMSGFVIYLATYKKPEITFREYFFKRFFRIYPVFLSTLVISLVICFWNAESLSKNDLVDLIGNVFMLQDTGSKPGTFVYPFLHNHALWSLSYEWWFYMLFLPIMHRLAFLRRCYKYTGPSIYPVGVISLLAYTTYLFFPNHMLLIVSYLVLWWAGVACAEIYCQGEKFSFQALKPVYLCLLCMTAITLIPMRELIISKGSTLDVNVYPFIDFRHYLFAVLSVFVIQHSALLKNLNLSAPLRWFSSLASVSYALYCVHFPVFRLALPRVHNLVLEYALKLVIIGLLACLLEIKLQPWWNKLAARLEGPKVVVPAGCTASARSQANKA</sequence>
<organism evidence="3 4">
    <name type="scientific">Hymenobacter nivis</name>
    <dbReference type="NCBI Taxonomy" id="1850093"/>
    <lineage>
        <taxon>Bacteria</taxon>
        <taxon>Pseudomonadati</taxon>
        <taxon>Bacteroidota</taxon>
        <taxon>Cytophagia</taxon>
        <taxon>Cytophagales</taxon>
        <taxon>Hymenobacteraceae</taxon>
        <taxon>Hymenobacter</taxon>
    </lineage>
</organism>
<proteinExistence type="predicted"/>
<dbReference type="InterPro" id="IPR002656">
    <property type="entry name" value="Acyl_transf_3_dom"/>
</dbReference>
<name>A0A502GB54_9BACT</name>
<feature type="domain" description="Acyltransferase 3" evidence="2">
    <location>
        <begin position="13"/>
        <end position="347"/>
    </location>
</feature>
<feature type="transmembrane region" description="Helical" evidence="1">
    <location>
        <begin position="331"/>
        <end position="349"/>
    </location>
</feature>
<protein>
    <submittedName>
        <fullName evidence="3">Acyltransferase</fullName>
    </submittedName>
</protein>
<dbReference type="RefSeq" id="WP_140469550.1">
    <property type="nucleotide sequence ID" value="NZ_RCYZ01000014.1"/>
</dbReference>
<feature type="transmembrane region" description="Helical" evidence="1">
    <location>
        <begin position="90"/>
        <end position="109"/>
    </location>
</feature>
<evidence type="ECO:0000256" key="1">
    <source>
        <dbReference type="SAM" id="Phobius"/>
    </source>
</evidence>
<feature type="transmembrane region" description="Helical" evidence="1">
    <location>
        <begin position="51"/>
        <end position="70"/>
    </location>
</feature>
<gene>
    <name evidence="3" type="ORF">EAH73_21720</name>
</gene>
<dbReference type="Pfam" id="PF01757">
    <property type="entry name" value="Acyl_transf_3"/>
    <property type="match status" value="1"/>
</dbReference>
<evidence type="ECO:0000313" key="3">
    <source>
        <dbReference type="EMBL" id="TPG58941.1"/>
    </source>
</evidence>
<feature type="transmembrane region" description="Helical" evidence="1">
    <location>
        <begin position="303"/>
        <end position="325"/>
    </location>
</feature>
<feature type="transmembrane region" description="Helical" evidence="1">
    <location>
        <begin position="204"/>
        <end position="223"/>
    </location>
</feature>
<accession>A0A502GB54</accession>
<keyword evidence="3" id="KW-0012">Acyltransferase</keyword>
<keyword evidence="3" id="KW-0808">Transferase</keyword>
<dbReference type="InterPro" id="IPR050879">
    <property type="entry name" value="Acyltransferase_3"/>
</dbReference>
<dbReference type="GO" id="GO:0016020">
    <property type="term" value="C:membrane"/>
    <property type="evidence" value="ECO:0007669"/>
    <property type="project" value="TreeGrafter"/>
</dbReference>
<keyword evidence="4" id="KW-1185">Reference proteome</keyword>
<dbReference type="Proteomes" id="UP000317646">
    <property type="component" value="Unassembled WGS sequence"/>
</dbReference>